<accession>A0ABQ4HRF1</accession>
<feature type="transmembrane region" description="Helical" evidence="1">
    <location>
        <begin position="12"/>
        <end position="40"/>
    </location>
</feature>
<keyword evidence="1" id="KW-0472">Membrane</keyword>
<dbReference type="InterPro" id="IPR025356">
    <property type="entry name" value="DUF4260"/>
</dbReference>
<dbReference type="Pfam" id="PF14079">
    <property type="entry name" value="DUF4260"/>
    <property type="match status" value="1"/>
</dbReference>
<evidence type="ECO:0008006" key="4">
    <source>
        <dbReference type="Google" id="ProtNLM"/>
    </source>
</evidence>
<evidence type="ECO:0000313" key="2">
    <source>
        <dbReference type="EMBL" id="GIJ08223.1"/>
    </source>
</evidence>
<protein>
    <recommendedName>
        <fullName evidence="4">DUF4260 family protein</fullName>
    </recommendedName>
</protein>
<dbReference type="EMBL" id="BOOZ01000005">
    <property type="protein sequence ID" value="GIJ08223.1"/>
    <property type="molecule type" value="Genomic_DNA"/>
</dbReference>
<keyword evidence="1" id="KW-1133">Transmembrane helix</keyword>
<evidence type="ECO:0000256" key="1">
    <source>
        <dbReference type="SAM" id="Phobius"/>
    </source>
</evidence>
<feature type="transmembrane region" description="Helical" evidence="1">
    <location>
        <begin position="86"/>
        <end position="104"/>
    </location>
</feature>
<dbReference type="RefSeq" id="WP_204002418.1">
    <property type="nucleotide sequence ID" value="NZ_BOOZ01000005.1"/>
</dbReference>
<name>A0ABQ4HRF1_9ACTN</name>
<dbReference type="Proteomes" id="UP000647017">
    <property type="component" value="Unassembled WGS sequence"/>
</dbReference>
<feature type="transmembrane region" description="Helical" evidence="1">
    <location>
        <begin position="61"/>
        <end position="80"/>
    </location>
</feature>
<gene>
    <name evidence="2" type="ORF">Van01_14370</name>
</gene>
<organism evidence="2 3">
    <name type="scientific">Micromonospora andamanensis</name>
    <dbReference type="NCBI Taxonomy" id="1287068"/>
    <lineage>
        <taxon>Bacteria</taxon>
        <taxon>Bacillati</taxon>
        <taxon>Actinomycetota</taxon>
        <taxon>Actinomycetes</taxon>
        <taxon>Micromonosporales</taxon>
        <taxon>Micromonosporaceae</taxon>
        <taxon>Micromonospora</taxon>
    </lineage>
</organism>
<keyword evidence="1" id="KW-0812">Transmembrane</keyword>
<evidence type="ECO:0000313" key="3">
    <source>
        <dbReference type="Proteomes" id="UP000647017"/>
    </source>
</evidence>
<reference evidence="2 3" key="1">
    <citation type="submission" date="2021-01" db="EMBL/GenBank/DDBJ databases">
        <title>Whole genome shotgun sequence of Verrucosispora andamanensis NBRC 109075.</title>
        <authorList>
            <person name="Komaki H."/>
            <person name="Tamura T."/>
        </authorList>
    </citation>
    <scope>NUCLEOTIDE SEQUENCE [LARGE SCALE GENOMIC DNA]</scope>
    <source>
        <strain evidence="2 3">NBRC 109075</strain>
    </source>
</reference>
<proteinExistence type="predicted"/>
<sequence>MLNPVQTQRIEGVVVAAFAVVVTVAVGYAWWWLLALFLVFDLSMVGYLRGPRVGAACYNLVHSYALPALLGAVAVAFAAFRDPIDWLGILAIAWAFHIAVDRALGYGLKTTEGFEHTHLGRIGKAKLGAPPDVAPGP</sequence>
<comment type="caution">
    <text evidence="2">The sequence shown here is derived from an EMBL/GenBank/DDBJ whole genome shotgun (WGS) entry which is preliminary data.</text>
</comment>
<keyword evidence="3" id="KW-1185">Reference proteome</keyword>